<dbReference type="EMBL" id="CAEY01000714">
    <property type="status" value="NOT_ANNOTATED_CDS"/>
    <property type="molecule type" value="Genomic_DNA"/>
</dbReference>
<sequence length="70" mass="8069">MQIEINEEPVLPPRYEYLGVIRKKFPWGDGIEPLFGWPRGRSPAEYAARREAGLPMPDLLDDLPDDDDED</sequence>
<organism evidence="2 3">
    <name type="scientific">Tetranychus urticae</name>
    <name type="common">Two-spotted spider mite</name>
    <dbReference type="NCBI Taxonomy" id="32264"/>
    <lineage>
        <taxon>Eukaryota</taxon>
        <taxon>Metazoa</taxon>
        <taxon>Ecdysozoa</taxon>
        <taxon>Arthropoda</taxon>
        <taxon>Chelicerata</taxon>
        <taxon>Arachnida</taxon>
        <taxon>Acari</taxon>
        <taxon>Acariformes</taxon>
        <taxon>Trombidiformes</taxon>
        <taxon>Prostigmata</taxon>
        <taxon>Eleutherengona</taxon>
        <taxon>Raphignathae</taxon>
        <taxon>Tetranychoidea</taxon>
        <taxon>Tetranychidae</taxon>
        <taxon>Tetranychus</taxon>
    </lineage>
</organism>
<dbReference type="AlphaFoldDB" id="T1KYM0"/>
<dbReference type="STRING" id="32264.T1KYM0"/>
<feature type="compositionally biased region" description="Acidic residues" evidence="1">
    <location>
        <begin position="59"/>
        <end position="70"/>
    </location>
</feature>
<evidence type="ECO:0000313" key="2">
    <source>
        <dbReference type="EnsemblMetazoa" id="tetur27g01170.1"/>
    </source>
</evidence>
<dbReference type="Proteomes" id="UP000015104">
    <property type="component" value="Unassembled WGS sequence"/>
</dbReference>
<keyword evidence="3" id="KW-1185">Reference proteome</keyword>
<reference evidence="3" key="1">
    <citation type="submission" date="2011-08" db="EMBL/GenBank/DDBJ databases">
        <authorList>
            <person name="Rombauts S."/>
        </authorList>
    </citation>
    <scope>NUCLEOTIDE SEQUENCE</scope>
    <source>
        <strain evidence="3">London</strain>
    </source>
</reference>
<accession>T1KYM0</accession>
<dbReference type="InterPro" id="IPR036418">
    <property type="entry name" value="Cyt_c_oxidase_su6a_sf"/>
</dbReference>
<dbReference type="EnsemblMetazoa" id="tetur27g01170.1">
    <property type="protein sequence ID" value="tetur27g01170.1"/>
    <property type="gene ID" value="tetur27g01170"/>
</dbReference>
<dbReference type="HOGENOM" id="CLU_2761057_0_0_1"/>
<name>T1KYM0_TETUR</name>
<dbReference type="SUPFAM" id="SSF81411">
    <property type="entry name" value="Mitochondrial cytochrome c oxidase subunit VIa"/>
    <property type="match status" value="1"/>
</dbReference>
<reference evidence="2" key="2">
    <citation type="submission" date="2015-06" db="UniProtKB">
        <authorList>
            <consortium name="EnsemblMetazoa"/>
        </authorList>
    </citation>
    <scope>IDENTIFICATION</scope>
</reference>
<feature type="region of interest" description="Disordered" evidence="1">
    <location>
        <begin position="48"/>
        <end position="70"/>
    </location>
</feature>
<dbReference type="Gene3D" id="4.10.95.10">
    <property type="entry name" value="Cytochrome c oxidase, subunit VIa"/>
    <property type="match status" value="1"/>
</dbReference>
<proteinExistence type="predicted"/>
<evidence type="ECO:0000313" key="3">
    <source>
        <dbReference type="Proteomes" id="UP000015104"/>
    </source>
</evidence>
<protein>
    <submittedName>
        <fullName evidence="2">Uncharacterized protein</fullName>
    </submittedName>
</protein>
<evidence type="ECO:0000256" key="1">
    <source>
        <dbReference type="SAM" id="MobiDB-lite"/>
    </source>
</evidence>